<dbReference type="AlphaFoldDB" id="A0A3M7PKL4"/>
<dbReference type="Proteomes" id="UP000276133">
    <property type="component" value="Unassembled WGS sequence"/>
</dbReference>
<feature type="coiled-coil region" evidence="1">
    <location>
        <begin position="80"/>
        <end position="201"/>
    </location>
</feature>
<protein>
    <submittedName>
        <fullName evidence="2">Uncharacterized protein</fullName>
    </submittedName>
</protein>
<feature type="non-terminal residue" evidence="2">
    <location>
        <position position="284"/>
    </location>
</feature>
<comment type="caution">
    <text evidence="2">The sequence shown here is derived from an EMBL/GenBank/DDBJ whole genome shotgun (WGS) entry which is preliminary data.</text>
</comment>
<gene>
    <name evidence="2" type="ORF">BpHYR1_043292</name>
</gene>
<proteinExistence type="predicted"/>
<accession>A0A3M7PKL4</accession>
<sequence length="284" mass="33191">EKTQTISKIFDIEPNIEAKSPNSSQLSVSTIKSRTTNKKSIDEAINKIKEKNRSINRSGFNLSSLNETLSNCEDLRETNNRNTENELKLALERSRNVIERMRALKSKLDDAGAKKKQELENLSKKKFERSNEIERIEAENLKMKTEIEKIRLDASIDPLIENNEKNVDKHLNDLKNLTEKNKNNEKEIRDAKRKLDNLKDNVDIGFDQIESLRGNRDEKEKLTRLYKLIFDDKLVDFNVVNFDQDIIQLSFFKDLIQVQIKVTNLVNDLMKKFSWESNESNEFL</sequence>
<dbReference type="OrthoDB" id="10190135at2759"/>
<dbReference type="EMBL" id="REGN01010117">
    <property type="protein sequence ID" value="RMZ99666.1"/>
    <property type="molecule type" value="Genomic_DNA"/>
</dbReference>
<evidence type="ECO:0000313" key="3">
    <source>
        <dbReference type="Proteomes" id="UP000276133"/>
    </source>
</evidence>
<name>A0A3M7PKL4_BRAPC</name>
<keyword evidence="1" id="KW-0175">Coiled coil</keyword>
<evidence type="ECO:0000256" key="1">
    <source>
        <dbReference type="SAM" id="Coils"/>
    </source>
</evidence>
<feature type="non-terminal residue" evidence="2">
    <location>
        <position position="1"/>
    </location>
</feature>
<reference evidence="2 3" key="1">
    <citation type="journal article" date="2018" name="Sci. Rep.">
        <title>Genomic signatures of local adaptation to the degree of environmental predictability in rotifers.</title>
        <authorList>
            <person name="Franch-Gras L."/>
            <person name="Hahn C."/>
            <person name="Garcia-Roger E.M."/>
            <person name="Carmona M.J."/>
            <person name="Serra M."/>
            <person name="Gomez A."/>
        </authorList>
    </citation>
    <scope>NUCLEOTIDE SEQUENCE [LARGE SCALE GENOMIC DNA]</scope>
    <source>
        <strain evidence="2">HYR1</strain>
    </source>
</reference>
<organism evidence="2 3">
    <name type="scientific">Brachionus plicatilis</name>
    <name type="common">Marine rotifer</name>
    <name type="synonym">Brachionus muelleri</name>
    <dbReference type="NCBI Taxonomy" id="10195"/>
    <lineage>
        <taxon>Eukaryota</taxon>
        <taxon>Metazoa</taxon>
        <taxon>Spiralia</taxon>
        <taxon>Gnathifera</taxon>
        <taxon>Rotifera</taxon>
        <taxon>Eurotatoria</taxon>
        <taxon>Monogononta</taxon>
        <taxon>Pseudotrocha</taxon>
        <taxon>Ploima</taxon>
        <taxon>Brachionidae</taxon>
        <taxon>Brachionus</taxon>
    </lineage>
</organism>
<keyword evidence="3" id="KW-1185">Reference proteome</keyword>
<evidence type="ECO:0000313" key="2">
    <source>
        <dbReference type="EMBL" id="RMZ99666.1"/>
    </source>
</evidence>